<evidence type="ECO:0000259" key="12">
    <source>
        <dbReference type="Pfam" id="PF07992"/>
    </source>
</evidence>
<gene>
    <name evidence="13" type="ORF">JCM17207_22140</name>
</gene>
<dbReference type="InterPro" id="IPR023753">
    <property type="entry name" value="FAD/NAD-binding_dom"/>
</dbReference>
<dbReference type="InterPro" id="IPR036188">
    <property type="entry name" value="FAD/NAD-bd_sf"/>
</dbReference>
<keyword evidence="10" id="KW-0732">Signal</keyword>
<evidence type="ECO:0000256" key="10">
    <source>
        <dbReference type="SAM" id="SignalP"/>
    </source>
</evidence>
<feature type="domain" description="FAD/NAD(P)-binding" evidence="12">
    <location>
        <begin position="489"/>
        <end position="713"/>
    </location>
</feature>
<evidence type="ECO:0000256" key="5">
    <source>
        <dbReference type="ARBA" id="ARBA00022643"/>
    </source>
</evidence>
<keyword evidence="6" id="KW-0479">Metal-binding</keyword>
<feature type="signal peptide" evidence="10">
    <location>
        <begin position="1"/>
        <end position="26"/>
    </location>
</feature>
<name>A0AA37J074_9FIRM</name>
<keyword evidence="5" id="KW-0288">FMN</keyword>
<dbReference type="GO" id="GO:0046872">
    <property type="term" value="F:metal ion binding"/>
    <property type="evidence" value="ECO:0007669"/>
    <property type="project" value="UniProtKB-KW"/>
</dbReference>
<evidence type="ECO:0000256" key="4">
    <source>
        <dbReference type="ARBA" id="ARBA00022630"/>
    </source>
</evidence>
<dbReference type="GO" id="GO:0010181">
    <property type="term" value="F:FMN binding"/>
    <property type="evidence" value="ECO:0007669"/>
    <property type="project" value="InterPro"/>
</dbReference>
<evidence type="ECO:0000256" key="8">
    <source>
        <dbReference type="ARBA" id="ARBA00023004"/>
    </source>
</evidence>
<dbReference type="Gene3D" id="3.50.50.60">
    <property type="entry name" value="FAD/NAD(P)-binding domain"/>
    <property type="match status" value="1"/>
</dbReference>
<proteinExistence type="inferred from homology"/>
<dbReference type="Gene3D" id="3.20.20.70">
    <property type="entry name" value="Aldolase class I"/>
    <property type="match status" value="1"/>
</dbReference>
<sequence length="747" mass="80740">MKLSRRNFLKTGSAAAALGLLSANLAGCSAPSAAESTAASSQASAGAATETATQETQNKLYTAYINPQRTDYKTNTKELKTLFSPLTIGSVTIGNRIVKSAAGSATYLAGLTDELMQYYVNFAKGGVELIYVENLSMLNIKKGESLSEETKTFFRKMVEECASYGASLGYQWYSMGGQENTMTVAEIQALEDDLAETAKALKDLGFKAFEINSAGFNIGAHFMSRFYNTRTDEYGCNSFEDRTRFLTESVQKIKDVCGSDFNVQILMNAIEANDNTANNPTMATLDSAVTTPKTKANTLEEGIEMAKYLEQAGVDSLHLRLGSLGHHVAQFASDLYFILNGIEGVTGFGNQFDFKKHWQGQLIGDTQGAGMLLNVSARYKEAVSIPCGVVTYMDPAHAPDLFEQALEDGKADFFLMTRPLTVDTEYVNKLKEGRIDEIAPCTRCLHCHIGSNEANAAMGYCRVNALTQRVMREGGPATYELEKAPVAKNVMVIGGGPAGMEAARIAAARGHNVTLYEKNKSLGGLLDFANAVKGPHENLLDFKKYLIRQLELTGVKVETEVEVDQAKIKEVNPDAVILAVGGLRDTLTIDGDGQTPVIELDDFMSADMGENVIVYGSNAQAFDTALWLVVHKKNVTMVTPNKAEELDMQQSQHAMRMMTTALYALGMNVYPQSQIVTVENGKATILMETGVTTEVACDAIVNGADMLKNTSLVDGLSGIEVYTIGDCAAPFNIAKAIHSGNDAGRQV</sequence>
<protein>
    <submittedName>
        <fullName evidence="13">NADH:flavin oxidoreductase</fullName>
    </submittedName>
</protein>
<dbReference type="PANTHER" id="PTHR42917:SF2">
    <property type="entry name" value="2,4-DIENOYL-COA REDUCTASE [(2E)-ENOYL-COA-PRODUCING]"/>
    <property type="match status" value="1"/>
</dbReference>
<keyword evidence="4" id="KW-0285">Flavoprotein</keyword>
<dbReference type="InterPro" id="IPR051793">
    <property type="entry name" value="NADH:flavin_oxidoreductase"/>
</dbReference>
<dbReference type="InterPro" id="IPR006311">
    <property type="entry name" value="TAT_signal"/>
</dbReference>
<comment type="cofactor">
    <cofactor evidence="2">
        <name>[4Fe-4S] cluster</name>
        <dbReference type="ChEBI" id="CHEBI:49883"/>
    </cofactor>
</comment>
<dbReference type="AlphaFoldDB" id="A0AA37J074"/>
<dbReference type="EMBL" id="BQKV01000098">
    <property type="protein sequence ID" value="GJN65589.1"/>
    <property type="molecule type" value="Genomic_DNA"/>
</dbReference>
<keyword evidence="9" id="KW-0411">Iron-sulfur</keyword>
<dbReference type="InterPro" id="IPR001155">
    <property type="entry name" value="OxRdtase_FMN_N"/>
</dbReference>
<dbReference type="PROSITE" id="PS51318">
    <property type="entry name" value="TAT"/>
    <property type="match status" value="1"/>
</dbReference>
<organism evidence="13 14">
    <name type="scientific">Faecalibacterium gallinarum</name>
    <dbReference type="NCBI Taxonomy" id="2903556"/>
    <lineage>
        <taxon>Bacteria</taxon>
        <taxon>Bacillati</taxon>
        <taxon>Bacillota</taxon>
        <taxon>Clostridia</taxon>
        <taxon>Eubacteriales</taxon>
        <taxon>Oscillospiraceae</taxon>
        <taxon>Faecalibacterium</taxon>
    </lineage>
</organism>
<dbReference type="Proteomes" id="UP001055185">
    <property type="component" value="Unassembled WGS sequence"/>
</dbReference>
<evidence type="ECO:0000256" key="9">
    <source>
        <dbReference type="ARBA" id="ARBA00023014"/>
    </source>
</evidence>
<evidence type="ECO:0000256" key="7">
    <source>
        <dbReference type="ARBA" id="ARBA00023002"/>
    </source>
</evidence>
<dbReference type="Gene3D" id="3.40.50.720">
    <property type="entry name" value="NAD(P)-binding Rossmann-like Domain"/>
    <property type="match status" value="1"/>
</dbReference>
<evidence type="ECO:0000313" key="14">
    <source>
        <dbReference type="Proteomes" id="UP001055185"/>
    </source>
</evidence>
<dbReference type="SUPFAM" id="SSF51395">
    <property type="entry name" value="FMN-linked oxidoreductases"/>
    <property type="match status" value="1"/>
</dbReference>
<accession>A0AA37J074</accession>
<evidence type="ECO:0000256" key="6">
    <source>
        <dbReference type="ARBA" id="ARBA00022723"/>
    </source>
</evidence>
<keyword evidence="14" id="KW-1185">Reference proteome</keyword>
<dbReference type="RefSeq" id="WP_238317801.1">
    <property type="nucleotide sequence ID" value="NZ_BQKV01000098.1"/>
</dbReference>
<keyword evidence="7" id="KW-0560">Oxidoreductase</keyword>
<evidence type="ECO:0000256" key="1">
    <source>
        <dbReference type="ARBA" id="ARBA00001917"/>
    </source>
</evidence>
<dbReference type="PANTHER" id="PTHR42917">
    <property type="entry name" value="2,4-DIENOYL-COA REDUCTASE"/>
    <property type="match status" value="1"/>
</dbReference>
<dbReference type="PRINTS" id="PR00419">
    <property type="entry name" value="ADXRDTASE"/>
</dbReference>
<dbReference type="Pfam" id="PF00724">
    <property type="entry name" value="Oxidored_FMN"/>
    <property type="match status" value="1"/>
</dbReference>
<dbReference type="InterPro" id="IPR013785">
    <property type="entry name" value="Aldolase_TIM"/>
</dbReference>
<comment type="similarity">
    <text evidence="3">In the N-terminal section; belongs to the NADH:flavin oxidoreductase/NADH oxidase family.</text>
</comment>
<feature type="domain" description="NADH:flavin oxidoreductase/NADH oxidase N-terminal" evidence="11">
    <location>
        <begin position="160"/>
        <end position="266"/>
    </location>
</feature>
<evidence type="ECO:0000313" key="13">
    <source>
        <dbReference type="EMBL" id="GJN65589.1"/>
    </source>
</evidence>
<feature type="chain" id="PRO_5041372781" evidence="10">
    <location>
        <begin position="27"/>
        <end position="747"/>
    </location>
</feature>
<evidence type="ECO:0000256" key="3">
    <source>
        <dbReference type="ARBA" id="ARBA00011048"/>
    </source>
</evidence>
<comment type="cofactor">
    <cofactor evidence="1">
        <name>FMN</name>
        <dbReference type="ChEBI" id="CHEBI:58210"/>
    </cofactor>
</comment>
<dbReference type="GO" id="GO:0016491">
    <property type="term" value="F:oxidoreductase activity"/>
    <property type="evidence" value="ECO:0007669"/>
    <property type="project" value="UniProtKB-KW"/>
</dbReference>
<evidence type="ECO:0000259" key="11">
    <source>
        <dbReference type="Pfam" id="PF00724"/>
    </source>
</evidence>
<reference evidence="13" key="1">
    <citation type="journal article" date="2022" name="Int. J. Syst. Evol. Microbiol.">
        <title>Genome-based, phenotypic and chemotaxonomic classification of Faecalibacterium strains: proposal of three novel species Faecalibacterium duncaniae sp. nov., Faecalibacterium hattorii sp. nov. and Faecalibacterium gallinarum sp. nov. .</title>
        <authorList>
            <person name="Sakamoto M."/>
            <person name="Sakurai N."/>
            <person name="Tanno H."/>
            <person name="Iino T."/>
            <person name="Ohkuma M."/>
            <person name="Endo A."/>
        </authorList>
    </citation>
    <scope>NUCLEOTIDE SEQUENCE</scope>
    <source>
        <strain evidence="13">JCM 17207</strain>
    </source>
</reference>
<dbReference type="SUPFAM" id="SSF51905">
    <property type="entry name" value="FAD/NAD(P)-binding domain"/>
    <property type="match status" value="1"/>
</dbReference>
<dbReference type="InterPro" id="IPR019546">
    <property type="entry name" value="TAT_signal_bac_arc"/>
</dbReference>
<keyword evidence="8" id="KW-0408">Iron</keyword>
<dbReference type="Pfam" id="PF07992">
    <property type="entry name" value="Pyr_redox_2"/>
    <property type="match status" value="1"/>
</dbReference>
<dbReference type="Pfam" id="PF10518">
    <property type="entry name" value="TAT_signal"/>
    <property type="match status" value="1"/>
</dbReference>
<dbReference type="GO" id="GO:0051536">
    <property type="term" value="F:iron-sulfur cluster binding"/>
    <property type="evidence" value="ECO:0007669"/>
    <property type="project" value="UniProtKB-KW"/>
</dbReference>
<evidence type="ECO:0000256" key="2">
    <source>
        <dbReference type="ARBA" id="ARBA00001966"/>
    </source>
</evidence>
<comment type="caution">
    <text evidence="13">The sequence shown here is derived from an EMBL/GenBank/DDBJ whole genome shotgun (WGS) entry which is preliminary data.</text>
</comment>